<sequence>MSAVRRHRSMIAWMLYACVLYSAFACSLGHGQQSGLALSGIGGLYCTANGDLGASPSKTPAGTGGASSMPAMGCPLCSAFTLTTLLLGGLLLPGMPGGHPPRPGFVEGHTHPRLTWPSANPRASPA</sequence>
<dbReference type="EMBL" id="CP158373">
    <property type="protein sequence ID" value="XBY66768.1"/>
    <property type="molecule type" value="Genomic_DNA"/>
</dbReference>
<proteinExistence type="predicted"/>
<gene>
    <name evidence="2" type="ORF">ABS648_13675</name>
</gene>
<evidence type="ECO:0000256" key="1">
    <source>
        <dbReference type="SAM" id="MobiDB-lite"/>
    </source>
</evidence>
<name>A0AAU7YAL2_9PSED</name>
<accession>A0AAU7YAL2</accession>
<reference evidence="2" key="1">
    <citation type="submission" date="2023-08" db="EMBL/GenBank/DDBJ databases">
        <title>Increased levels of nutrients transform a symbiont into a lethal pathobiont.</title>
        <authorList>
            <person name="Lachnit T."/>
            <person name="Ulrich L."/>
            <person name="Willmer F.M."/>
            <person name="Hasenbein T."/>
            <person name="Steiner L.X."/>
            <person name="Wolters M."/>
            <person name="Herbst E.M."/>
            <person name="Deines P."/>
        </authorList>
    </citation>
    <scope>NUCLEOTIDE SEQUENCE</scope>
    <source>
        <strain evidence="2">T3</strain>
    </source>
</reference>
<dbReference type="InterPro" id="IPR021333">
    <property type="entry name" value="DUF2946"/>
</dbReference>
<dbReference type="AlphaFoldDB" id="A0AAU7YAL2"/>
<organism evidence="2">
    <name type="scientific">Pseudomonas solani</name>
    <dbReference type="NCBI Taxonomy" id="2731552"/>
    <lineage>
        <taxon>Bacteria</taxon>
        <taxon>Pseudomonadati</taxon>
        <taxon>Pseudomonadota</taxon>
        <taxon>Gammaproteobacteria</taxon>
        <taxon>Pseudomonadales</taxon>
        <taxon>Pseudomonadaceae</taxon>
        <taxon>Pseudomonas</taxon>
    </lineage>
</organism>
<feature type="region of interest" description="Disordered" evidence="1">
    <location>
        <begin position="98"/>
        <end position="126"/>
    </location>
</feature>
<protein>
    <submittedName>
        <fullName evidence="2">DUF2946 family protein</fullName>
    </submittedName>
</protein>
<evidence type="ECO:0000313" key="2">
    <source>
        <dbReference type="EMBL" id="XBY66768.1"/>
    </source>
</evidence>
<dbReference type="RefSeq" id="WP_350448491.1">
    <property type="nucleotide sequence ID" value="NZ_CP158373.1"/>
</dbReference>
<dbReference type="PROSITE" id="PS51257">
    <property type="entry name" value="PROKAR_LIPOPROTEIN"/>
    <property type="match status" value="1"/>
</dbReference>
<dbReference type="Pfam" id="PF11162">
    <property type="entry name" value="DUF2946"/>
    <property type="match status" value="1"/>
</dbReference>